<dbReference type="InterPro" id="IPR004101">
    <property type="entry name" value="Mur_ligase_C"/>
</dbReference>
<dbReference type="Gene3D" id="3.90.190.20">
    <property type="entry name" value="Mur ligase, C-terminal domain"/>
    <property type="match status" value="1"/>
</dbReference>
<keyword evidence="6 7" id="KW-0067">ATP-binding</keyword>
<dbReference type="InterPro" id="IPR005762">
    <property type="entry name" value="MurD"/>
</dbReference>
<dbReference type="PANTHER" id="PTHR43692:SF1">
    <property type="entry name" value="UDP-N-ACETYLMURAMOYLALANINE--D-GLUTAMATE LIGASE"/>
    <property type="match status" value="1"/>
</dbReference>
<gene>
    <name evidence="7 12" type="primary">murD</name>
    <name evidence="12" type="ORF">ACFFN1_16645</name>
</gene>
<feature type="binding site" evidence="7">
    <location>
        <begin position="176"/>
        <end position="182"/>
    </location>
    <ligand>
        <name>ATP</name>
        <dbReference type="ChEBI" id="CHEBI:30616"/>
    </ligand>
</feature>
<dbReference type="Pfam" id="PF02875">
    <property type="entry name" value="Mur_ligase_C"/>
    <property type="match status" value="1"/>
</dbReference>
<name>A0ABV5X791_9MICO</name>
<dbReference type="InterPro" id="IPR036615">
    <property type="entry name" value="Mur_ligase_C_dom_sf"/>
</dbReference>
<dbReference type="Proteomes" id="UP001589707">
    <property type="component" value="Unassembled WGS sequence"/>
</dbReference>
<comment type="similarity">
    <text evidence="7">Belongs to the MurCDEF family.</text>
</comment>
<keyword evidence="13" id="KW-1185">Reference proteome</keyword>
<comment type="pathway">
    <text evidence="2 7 8">Cell wall biogenesis; peptidoglycan biosynthesis.</text>
</comment>
<dbReference type="InterPro" id="IPR013221">
    <property type="entry name" value="Mur_ligase_cen"/>
</dbReference>
<dbReference type="SUPFAM" id="SSF51984">
    <property type="entry name" value="MurCD N-terminal domain"/>
    <property type="match status" value="1"/>
</dbReference>
<dbReference type="Gene3D" id="3.40.50.720">
    <property type="entry name" value="NAD(P)-binding Rossmann-like Domain"/>
    <property type="match status" value="1"/>
</dbReference>
<protein>
    <recommendedName>
        <fullName evidence="7 8">UDP-N-acetylmuramoylalanine--D-glutamate ligase</fullName>
        <ecNumber evidence="7 8">6.3.2.9</ecNumber>
    </recommendedName>
    <alternativeName>
        <fullName evidence="7">D-glutamic acid-adding enzyme</fullName>
    </alternativeName>
    <alternativeName>
        <fullName evidence="7">UDP-N-acetylmuramoyl-L-alanyl-D-glutamate synthetase</fullName>
    </alternativeName>
</protein>
<proteinExistence type="inferred from homology"/>
<dbReference type="Gene3D" id="3.40.1190.10">
    <property type="entry name" value="Mur-like, catalytic domain"/>
    <property type="match status" value="1"/>
</dbReference>
<dbReference type="NCBIfam" id="TIGR01087">
    <property type="entry name" value="murD"/>
    <property type="match status" value="1"/>
</dbReference>
<evidence type="ECO:0000256" key="7">
    <source>
        <dbReference type="HAMAP-Rule" id="MF_00639"/>
    </source>
</evidence>
<sequence>MPADTPGNPEHPLAGLSFSPPPAAELPLHPDGWVPVDYPHAEAIPAALHGPTQSLHGLTIVVTGLGVSGFPMAVHLAERHAEVIVVDGDAERDLSEWETILGVFDVDIRRGPEHVTDLPLSASGKTPDLVVTSPGWRPDHPIFTAAHTRGIPVIGEVELAWRVRGHNTAPWLVVTGTNGKTTTTSMLEAMLTAAGLKAKACGNIGQPLIEAVLDPAAEVLAVELSSFQLHWQYSMSAHAAAVLNLAPDHVDWHGGYDAYQAAKARAYANVVAACVYNVDDPATRTLVEEAEVIEGARAIGFTTGMPAPGSFGVVDGVLVDRAYLHNRQSTAAELGTLEDVAIAAGSPGAPAAPHQIANALAAAALARSIDIPPAAVRDGLRAHRPADHRMAVVAASGGVRWINDSKATNPHAADAALRSAERIVWIAGGLTKGADLHELIAAHAHRLAAVVLIGTDPEPYTTALAAHAPDVPIIRIDPAAEVSGTSGAEAASGGAATSRPASTSGPADESQQGAAIMAAAVQEAAALAQDGDTVLLAPAAASMDQFLNYGTRGSLFAQAVQGLVS</sequence>
<evidence type="ECO:0000256" key="6">
    <source>
        <dbReference type="ARBA" id="ARBA00022840"/>
    </source>
</evidence>
<evidence type="ECO:0000256" key="8">
    <source>
        <dbReference type="RuleBase" id="RU003664"/>
    </source>
</evidence>
<keyword evidence="7 8" id="KW-0133">Cell shape</keyword>
<dbReference type="Pfam" id="PF21799">
    <property type="entry name" value="MurD-like_N"/>
    <property type="match status" value="1"/>
</dbReference>
<evidence type="ECO:0000256" key="3">
    <source>
        <dbReference type="ARBA" id="ARBA00022490"/>
    </source>
</evidence>
<comment type="function">
    <text evidence="7 8">Cell wall formation. Catalyzes the addition of glutamate to the nucleotide precursor UDP-N-acetylmuramoyl-L-alanine (UMA).</text>
</comment>
<evidence type="ECO:0000256" key="2">
    <source>
        <dbReference type="ARBA" id="ARBA00004752"/>
    </source>
</evidence>
<dbReference type="SUPFAM" id="SSF53623">
    <property type="entry name" value="MurD-like peptide ligases, catalytic domain"/>
    <property type="match status" value="1"/>
</dbReference>
<dbReference type="PANTHER" id="PTHR43692">
    <property type="entry name" value="UDP-N-ACETYLMURAMOYLALANINE--D-GLUTAMATE LIGASE"/>
    <property type="match status" value="1"/>
</dbReference>
<dbReference type="EC" id="6.3.2.9" evidence="7 8"/>
<organism evidence="12 13">
    <name type="scientific">Brevibacterium otitidis</name>
    <dbReference type="NCBI Taxonomy" id="53364"/>
    <lineage>
        <taxon>Bacteria</taxon>
        <taxon>Bacillati</taxon>
        <taxon>Actinomycetota</taxon>
        <taxon>Actinomycetes</taxon>
        <taxon>Micrococcales</taxon>
        <taxon>Brevibacteriaceae</taxon>
        <taxon>Brevibacterium</taxon>
    </lineage>
</organism>
<evidence type="ECO:0000313" key="12">
    <source>
        <dbReference type="EMBL" id="MFB9778008.1"/>
    </source>
</evidence>
<dbReference type="Pfam" id="PF08245">
    <property type="entry name" value="Mur_ligase_M"/>
    <property type="match status" value="1"/>
</dbReference>
<comment type="caution">
    <text evidence="12">The sequence shown here is derived from an EMBL/GenBank/DDBJ whole genome shotgun (WGS) entry which is preliminary data.</text>
</comment>
<dbReference type="RefSeq" id="WP_376842023.1">
    <property type="nucleotide sequence ID" value="NZ_JBHMAU010000133.1"/>
</dbReference>
<keyword evidence="4 7" id="KW-0436">Ligase</keyword>
<dbReference type="SUPFAM" id="SSF53244">
    <property type="entry name" value="MurD-like peptide ligases, peptide-binding domain"/>
    <property type="match status" value="1"/>
</dbReference>
<evidence type="ECO:0000256" key="1">
    <source>
        <dbReference type="ARBA" id="ARBA00004496"/>
    </source>
</evidence>
<feature type="compositionally biased region" description="Low complexity" evidence="9">
    <location>
        <begin position="484"/>
        <end position="498"/>
    </location>
</feature>
<evidence type="ECO:0000256" key="5">
    <source>
        <dbReference type="ARBA" id="ARBA00022741"/>
    </source>
</evidence>
<feature type="region of interest" description="Disordered" evidence="9">
    <location>
        <begin position="1"/>
        <end position="21"/>
    </location>
</feature>
<evidence type="ECO:0000256" key="4">
    <source>
        <dbReference type="ARBA" id="ARBA00022598"/>
    </source>
</evidence>
<dbReference type="GO" id="GO:0008764">
    <property type="term" value="F:UDP-N-acetylmuramoylalanine-D-glutamate ligase activity"/>
    <property type="evidence" value="ECO:0007669"/>
    <property type="project" value="UniProtKB-EC"/>
</dbReference>
<evidence type="ECO:0000259" key="10">
    <source>
        <dbReference type="Pfam" id="PF02875"/>
    </source>
</evidence>
<feature type="domain" description="Mur ligase central" evidence="11">
    <location>
        <begin position="174"/>
        <end position="366"/>
    </location>
</feature>
<evidence type="ECO:0000259" key="11">
    <source>
        <dbReference type="Pfam" id="PF08245"/>
    </source>
</evidence>
<keyword evidence="7 8" id="KW-0961">Cell wall biogenesis/degradation</keyword>
<evidence type="ECO:0000256" key="9">
    <source>
        <dbReference type="SAM" id="MobiDB-lite"/>
    </source>
</evidence>
<feature type="domain" description="Mur ligase C-terminal" evidence="10">
    <location>
        <begin position="388"/>
        <end position="539"/>
    </location>
</feature>
<dbReference type="HAMAP" id="MF_00639">
    <property type="entry name" value="MurD"/>
    <property type="match status" value="1"/>
</dbReference>
<dbReference type="EMBL" id="JBHMAU010000133">
    <property type="protein sequence ID" value="MFB9778008.1"/>
    <property type="molecule type" value="Genomic_DNA"/>
</dbReference>
<evidence type="ECO:0000313" key="13">
    <source>
        <dbReference type="Proteomes" id="UP001589707"/>
    </source>
</evidence>
<keyword evidence="7 8" id="KW-0131">Cell cycle</keyword>
<comment type="catalytic activity">
    <reaction evidence="7 8">
        <text>UDP-N-acetyl-alpha-D-muramoyl-L-alanine + D-glutamate + ATP = UDP-N-acetyl-alpha-D-muramoyl-L-alanyl-D-glutamate + ADP + phosphate + H(+)</text>
        <dbReference type="Rhea" id="RHEA:16429"/>
        <dbReference type="ChEBI" id="CHEBI:15378"/>
        <dbReference type="ChEBI" id="CHEBI:29986"/>
        <dbReference type="ChEBI" id="CHEBI:30616"/>
        <dbReference type="ChEBI" id="CHEBI:43474"/>
        <dbReference type="ChEBI" id="CHEBI:83898"/>
        <dbReference type="ChEBI" id="CHEBI:83900"/>
        <dbReference type="ChEBI" id="CHEBI:456216"/>
        <dbReference type="EC" id="6.3.2.9"/>
    </reaction>
</comment>
<keyword evidence="3 7" id="KW-0963">Cytoplasm</keyword>
<feature type="region of interest" description="Disordered" evidence="9">
    <location>
        <begin position="484"/>
        <end position="511"/>
    </location>
</feature>
<keyword evidence="5 7" id="KW-0547">Nucleotide-binding</keyword>
<keyword evidence="7 8" id="KW-0132">Cell division</keyword>
<reference evidence="12 13" key="1">
    <citation type="submission" date="2024-09" db="EMBL/GenBank/DDBJ databases">
        <authorList>
            <person name="Sun Q."/>
            <person name="Mori K."/>
        </authorList>
    </citation>
    <scope>NUCLEOTIDE SEQUENCE [LARGE SCALE GENOMIC DNA]</scope>
    <source>
        <strain evidence="12 13">JCM 11683</strain>
    </source>
</reference>
<dbReference type="InterPro" id="IPR036565">
    <property type="entry name" value="Mur-like_cat_sf"/>
</dbReference>
<accession>A0ABV5X791</accession>
<keyword evidence="7 8" id="KW-0573">Peptidoglycan synthesis</keyword>
<comment type="subcellular location">
    <subcellularLocation>
        <location evidence="1 7 8">Cytoplasm</location>
    </subcellularLocation>
</comment>